<protein>
    <submittedName>
        <fullName evidence="2">Transcriptional regulator, XRE family</fullName>
    </submittedName>
</protein>
<dbReference type="SUPFAM" id="SSF47413">
    <property type="entry name" value="lambda repressor-like DNA-binding domains"/>
    <property type="match status" value="1"/>
</dbReference>
<name>D7E502_NOSA0</name>
<keyword evidence="3" id="KW-1185">Reference proteome</keyword>
<evidence type="ECO:0000259" key="1">
    <source>
        <dbReference type="PROSITE" id="PS50943"/>
    </source>
</evidence>
<dbReference type="HOGENOM" id="CLU_2826818_0_0_3"/>
<dbReference type="GO" id="GO:0003677">
    <property type="term" value="F:DNA binding"/>
    <property type="evidence" value="ECO:0007669"/>
    <property type="project" value="InterPro"/>
</dbReference>
<feature type="domain" description="HTH cro/C1-type" evidence="1">
    <location>
        <begin position="14"/>
        <end position="48"/>
    </location>
</feature>
<gene>
    <name evidence="2" type="ordered locus">Aazo_1629</name>
</gene>
<reference evidence="2 3" key="1">
    <citation type="journal article" date="2010" name="PLoS ONE">
        <title>Genome erosion in a nitrogen-fixing vertically transmitted endosymbiotic multicellular cyanobacterium.</title>
        <authorList>
            <person name="Ran L."/>
            <person name="Larsson J."/>
            <person name="Vigil-Stenman T."/>
            <person name="Nylander J.A."/>
            <person name="Ininbergs K."/>
            <person name="Zheng W.W."/>
            <person name="Lapidus A."/>
            <person name="Lowry S."/>
            <person name="Haselkorn R."/>
            <person name="Bergman B."/>
        </authorList>
    </citation>
    <scope>NUCLEOTIDE SEQUENCE [LARGE SCALE GENOMIC DNA]</scope>
    <source>
        <strain evidence="2 3">0708</strain>
    </source>
</reference>
<dbReference type="PROSITE" id="PS50943">
    <property type="entry name" value="HTH_CROC1"/>
    <property type="match status" value="1"/>
</dbReference>
<evidence type="ECO:0000313" key="2">
    <source>
        <dbReference type="EMBL" id="ADI63799.1"/>
    </source>
</evidence>
<dbReference type="Pfam" id="PF01381">
    <property type="entry name" value="HTH_3"/>
    <property type="match status" value="1"/>
</dbReference>
<dbReference type="eggNOG" id="COG3620">
    <property type="taxonomic scope" value="Bacteria"/>
</dbReference>
<dbReference type="KEGG" id="naz:Aazo_1629"/>
<dbReference type="AlphaFoldDB" id="D7E502"/>
<dbReference type="InterPro" id="IPR010982">
    <property type="entry name" value="Lambda_DNA-bd_dom_sf"/>
</dbReference>
<dbReference type="Proteomes" id="UP000001511">
    <property type="component" value="Chromosome"/>
</dbReference>
<dbReference type="RefSeq" id="WP_013190817.1">
    <property type="nucleotide sequence ID" value="NC_014248.1"/>
</dbReference>
<dbReference type="Gene3D" id="1.10.260.40">
    <property type="entry name" value="lambda repressor-like DNA-binding domains"/>
    <property type="match status" value="1"/>
</dbReference>
<dbReference type="InterPro" id="IPR001387">
    <property type="entry name" value="Cro/C1-type_HTH"/>
</dbReference>
<accession>D7E502</accession>
<evidence type="ECO:0000313" key="3">
    <source>
        <dbReference type="Proteomes" id="UP000001511"/>
    </source>
</evidence>
<organism evidence="2 3">
    <name type="scientific">Nostoc azollae (strain 0708)</name>
    <name type="common">Anabaena azollae (strain 0708)</name>
    <dbReference type="NCBI Taxonomy" id="551115"/>
    <lineage>
        <taxon>Bacteria</taxon>
        <taxon>Bacillati</taxon>
        <taxon>Cyanobacteriota</taxon>
        <taxon>Cyanophyceae</taxon>
        <taxon>Nostocales</taxon>
        <taxon>Nostocaceae</taxon>
        <taxon>Trichormus</taxon>
    </lineage>
</organism>
<dbReference type="CDD" id="cd00093">
    <property type="entry name" value="HTH_XRE"/>
    <property type="match status" value="1"/>
</dbReference>
<sequence>MTQYSQLQKFGKNVRKVRKAKGLSQEQLAELAGLYRNYIGGVERGENKCYLLEHYPDWSCFGNVTQ</sequence>
<proteinExistence type="predicted"/>
<dbReference type="EMBL" id="CP002059">
    <property type="protein sequence ID" value="ADI63799.1"/>
    <property type="molecule type" value="Genomic_DNA"/>
</dbReference>